<feature type="compositionally biased region" description="Low complexity" evidence="1">
    <location>
        <begin position="181"/>
        <end position="211"/>
    </location>
</feature>
<accession>A0AAN8X5G3</accession>
<evidence type="ECO:0000313" key="2">
    <source>
        <dbReference type="EMBL" id="KAK7073259.1"/>
    </source>
</evidence>
<dbReference type="Proteomes" id="UP001381693">
    <property type="component" value="Unassembled WGS sequence"/>
</dbReference>
<gene>
    <name evidence="2" type="ORF">SK128_015554</name>
</gene>
<name>A0AAN8X5G3_HALRR</name>
<feature type="region of interest" description="Disordered" evidence="1">
    <location>
        <begin position="244"/>
        <end position="264"/>
    </location>
</feature>
<sequence length="431" mass="48159">MCKLQQSEKAFIVVETFLEQINETHNNESLWYFMDGNVISSVENEAYDDDVHVGSSVLVILPFLEGISGMDEQNIFMFSFPLEVAQPIIQIMQDKIDVCEECHDGQNSTFNTTYEWPDILQRIHDIHPLMDMNNGDSSLTEHLRMLSEVKPFERKSYTYEEIEDIYRVEICDEETSEESTEISSSVSPGLTSTLETTTALTSETSSGASSTKLTSEPHPDSSSLSSTSETNTYTSTQIFTETSSTGSISPVINATTPSTPSEAEEAGDTIIQIDMGISDDCDYDINNNTQAVLINNTFDRENLLQVVERLEESEKGFTVLETLLAQVTHMMNGTTWYYANELGDIIISDKNYGPEVHIGRSLLVLFPLVIMENNTFGQVFFVKTFPVTSGKPIIQIIQDIVSICEGCNGVGDDSDVTDYPWPDIAQIFQER</sequence>
<organism evidence="2 3">
    <name type="scientific">Halocaridina rubra</name>
    <name type="common">Hawaiian red shrimp</name>
    <dbReference type="NCBI Taxonomy" id="373956"/>
    <lineage>
        <taxon>Eukaryota</taxon>
        <taxon>Metazoa</taxon>
        <taxon>Ecdysozoa</taxon>
        <taxon>Arthropoda</taxon>
        <taxon>Crustacea</taxon>
        <taxon>Multicrustacea</taxon>
        <taxon>Malacostraca</taxon>
        <taxon>Eumalacostraca</taxon>
        <taxon>Eucarida</taxon>
        <taxon>Decapoda</taxon>
        <taxon>Pleocyemata</taxon>
        <taxon>Caridea</taxon>
        <taxon>Atyoidea</taxon>
        <taxon>Atyidae</taxon>
        <taxon>Halocaridina</taxon>
    </lineage>
</organism>
<protein>
    <submittedName>
        <fullName evidence="2">Uncharacterized protein</fullName>
    </submittedName>
</protein>
<feature type="compositionally biased region" description="Low complexity" evidence="1">
    <location>
        <begin position="221"/>
        <end position="231"/>
    </location>
</feature>
<feature type="region of interest" description="Disordered" evidence="1">
    <location>
        <begin position="173"/>
        <end position="231"/>
    </location>
</feature>
<evidence type="ECO:0000256" key="1">
    <source>
        <dbReference type="SAM" id="MobiDB-lite"/>
    </source>
</evidence>
<keyword evidence="3" id="KW-1185">Reference proteome</keyword>
<feature type="compositionally biased region" description="Polar residues" evidence="1">
    <location>
        <begin position="244"/>
        <end position="261"/>
    </location>
</feature>
<proteinExistence type="predicted"/>
<reference evidence="2 3" key="1">
    <citation type="submission" date="2023-11" db="EMBL/GenBank/DDBJ databases">
        <title>Halocaridina rubra genome assembly.</title>
        <authorList>
            <person name="Smith C."/>
        </authorList>
    </citation>
    <scope>NUCLEOTIDE SEQUENCE [LARGE SCALE GENOMIC DNA]</scope>
    <source>
        <strain evidence="2">EP-1</strain>
        <tissue evidence="2">Whole</tissue>
    </source>
</reference>
<dbReference type="AlphaFoldDB" id="A0AAN8X5G3"/>
<dbReference type="EMBL" id="JAXCGZ010013229">
    <property type="protein sequence ID" value="KAK7073259.1"/>
    <property type="molecule type" value="Genomic_DNA"/>
</dbReference>
<comment type="caution">
    <text evidence="2">The sequence shown here is derived from an EMBL/GenBank/DDBJ whole genome shotgun (WGS) entry which is preliminary data.</text>
</comment>
<evidence type="ECO:0000313" key="3">
    <source>
        <dbReference type="Proteomes" id="UP001381693"/>
    </source>
</evidence>